<reference evidence="2" key="1">
    <citation type="submission" date="2021-01" db="EMBL/GenBank/DDBJ databases">
        <authorList>
            <person name="Corre E."/>
            <person name="Pelletier E."/>
            <person name="Niang G."/>
            <person name="Scheremetjew M."/>
            <person name="Finn R."/>
            <person name="Kale V."/>
            <person name="Holt S."/>
            <person name="Cochrane G."/>
            <person name="Meng A."/>
            <person name="Brown T."/>
            <person name="Cohen L."/>
        </authorList>
    </citation>
    <scope>NUCLEOTIDE SEQUENCE</scope>
    <source>
        <strain evidence="2">CCMP3105</strain>
    </source>
</reference>
<name>A0A7S4RIV6_9DINO</name>
<protein>
    <recommendedName>
        <fullName evidence="1">PPIase cyclophilin-type domain-containing protein</fullName>
    </recommendedName>
</protein>
<dbReference type="Pfam" id="PF00160">
    <property type="entry name" value="Pro_isomerase"/>
    <property type="match status" value="1"/>
</dbReference>
<dbReference type="AlphaFoldDB" id="A0A7S4RIV6"/>
<dbReference type="EMBL" id="HBNR01051647">
    <property type="protein sequence ID" value="CAE4615974.1"/>
    <property type="molecule type" value="Transcribed_RNA"/>
</dbReference>
<feature type="domain" description="PPIase cyclophilin-type" evidence="1">
    <location>
        <begin position="82"/>
        <end position="201"/>
    </location>
</feature>
<organism evidence="2">
    <name type="scientific">Alexandrium monilatum</name>
    <dbReference type="NCBI Taxonomy" id="311494"/>
    <lineage>
        <taxon>Eukaryota</taxon>
        <taxon>Sar</taxon>
        <taxon>Alveolata</taxon>
        <taxon>Dinophyceae</taxon>
        <taxon>Gonyaulacales</taxon>
        <taxon>Pyrocystaceae</taxon>
        <taxon>Alexandrium</taxon>
    </lineage>
</organism>
<accession>A0A7S4RIV6</accession>
<proteinExistence type="predicted"/>
<gene>
    <name evidence="2" type="ORF">AMON00008_LOCUS36159</name>
</gene>
<dbReference type="SUPFAM" id="SSF50891">
    <property type="entry name" value="Cyclophilin-like"/>
    <property type="match status" value="1"/>
</dbReference>
<dbReference type="GO" id="GO:0003755">
    <property type="term" value="F:peptidyl-prolyl cis-trans isomerase activity"/>
    <property type="evidence" value="ECO:0007669"/>
    <property type="project" value="InterPro"/>
</dbReference>
<dbReference type="InterPro" id="IPR002130">
    <property type="entry name" value="Cyclophilin-type_PPIase_dom"/>
</dbReference>
<dbReference type="InterPro" id="IPR029000">
    <property type="entry name" value="Cyclophilin-like_dom_sf"/>
</dbReference>
<evidence type="ECO:0000259" key="1">
    <source>
        <dbReference type="Pfam" id="PF00160"/>
    </source>
</evidence>
<evidence type="ECO:0000313" key="2">
    <source>
        <dbReference type="EMBL" id="CAE4615974.1"/>
    </source>
</evidence>
<dbReference type="Gene3D" id="2.40.100.10">
    <property type="entry name" value="Cyclophilin-like"/>
    <property type="match status" value="1"/>
</dbReference>
<sequence>MAPTTASRRASGRRCGVALRAAACCAAFALSLHEVGFSLPLAGRRSLLGAGLLAGGVLPAHAAEDRYVTLNIDVQDGDGPSTEKVTIRLRKDWAPRGVRRFMKMISLGDLEDAAFYHVDEGAAHFGLPAEPTLPMVPIKDDLVQTSNRRGTVSFKPSSYSGRVNELFINSADNKRLDRAGVAPIGEVVGDGMEVIDRLYSGYGTRPNKFDVKREGNKYLDREFPKLAKIRSVDVDA</sequence>